<keyword evidence="4 5" id="KW-0949">S-adenosyl-L-methionine</keyword>
<evidence type="ECO:0000313" key="8">
    <source>
        <dbReference type="Proteomes" id="UP000019373"/>
    </source>
</evidence>
<proteinExistence type="inferred from homology"/>
<keyword evidence="3 5" id="KW-0808">Transferase</keyword>
<keyword evidence="5" id="KW-0813">Transport</keyword>
<dbReference type="EC" id="2.1.1.-" evidence="5"/>
<dbReference type="Gene3D" id="3.40.50.150">
    <property type="entry name" value="Vaccinia Virus protein VP39"/>
    <property type="match status" value="1"/>
</dbReference>
<evidence type="ECO:0000313" key="7">
    <source>
        <dbReference type="EMBL" id="ERF71917.1"/>
    </source>
</evidence>
<dbReference type="GO" id="GO:0016279">
    <property type="term" value="F:protein-lysine N-methyltransferase activity"/>
    <property type="evidence" value="ECO:0007669"/>
    <property type="project" value="UniProtKB-UniRule"/>
</dbReference>
<evidence type="ECO:0000256" key="5">
    <source>
        <dbReference type="HAMAP-Rule" id="MF_03188"/>
    </source>
</evidence>
<dbReference type="PANTHER" id="PTHR12843:SF5">
    <property type="entry name" value="EEF1A LYSINE METHYLTRANSFERASE 2"/>
    <property type="match status" value="1"/>
</dbReference>
<feature type="domain" description="Methyltransferase" evidence="6">
    <location>
        <begin position="251"/>
        <end position="395"/>
    </location>
</feature>
<dbReference type="InterPro" id="IPR025714">
    <property type="entry name" value="Methyltranfer_dom"/>
</dbReference>
<keyword evidence="2 5" id="KW-0489">Methyltransferase</keyword>
<protein>
    <recommendedName>
        <fullName evidence="5">Protein-lysine N-methyltransferase EFM4</fullName>
        <ecNumber evidence="5">2.1.1.-</ecNumber>
    </recommendedName>
    <alternativeName>
        <fullName evidence="5">Elongation factor methyltransferase 4</fullName>
    </alternativeName>
</protein>
<dbReference type="GeneID" id="19243084"/>
<keyword evidence="1 5" id="KW-0963">Cytoplasm</keyword>
<dbReference type="Proteomes" id="UP000019373">
    <property type="component" value="Unassembled WGS sequence"/>
</dbReference>
<dbReference type="OrthoDB" id="10069295at2759"/>
<accession>U1G3N3</accession>
<sequence length="438" mass="49887">MQLWSAIAMAILIRLGIEFLVTSKKVPTSSQFKDSFTTNVPKVSIRLWRLMFRHLLVAAAGRFYLIRYQHASVPEIMSEEQSNTILIGMHGDMNRDFSIKRRLVDQCITGIAMAIYSNIREQCRKGRMKDLFRLWVRWWWDIPVQEAASPERQCKKTVLRSAIHHNVARECFYSNFKGLSRTPPTYWDNYYEEELAAIRNEGAEDRDIGRLSTWFEDVNAPQRVLNFLVSPEFPFAPCHFLAGTVNEAPCILDLGTGNGQTLFQLRLQGGFRGQMTGLDYSKASIQLAQELGKNQQDCQDIRFEVMDIISDEPKEQEWWPEDGFDLVLDKGTFDAISLSEDVVESSTSNLSQTYQASVRIQTLYPSRALSMVKPGGFLLVTSCNWTQEELIHWFTGGATGSSHSASVWKCIEYPKFKFGGQEGQGACTVCFRKALSSE</sequence>
<name>U1G3N3_ENDPU</name>
<evidence type="ECO:0000259" key="6">
    <source>
        <dbReference type="Pfam" id="PF13847"/>
    </source>
</evidence>
<dbReference type="HOGENOM" id="CLU_625598_0_0_1"/>
<evidence type="ECO:0000256" key="4">
    <source>
        <dbReference type="ARBA" id="ARBA00022691"/>
    </source>
</evidence>
<dbReference type="HAMAP" id="MF_03188">
    <property type="entry name" value="Methyltr_EFM4"/>
    <property type="match status" value="1"/>
</dbReference>
<dbReference type="CDD" id="cd02440">
    <property type="entry name" value="AdoMet_MTases"/>
    <property type="match status" value="1"/>
</dbReference>
<dbReference type="RefSeq" id="XP_007802437.1">
    <property type="nucleotide sequence ID" value="XM_007804246.1"/>
</dbReference>
<evidence type="ECO:0000256" key="1">
    <source>
        <dbReference type="ARBA" id="ARBA00022490"/>
    </source>
</evidence>
<dbReference type="InterPro" id="IPR029063">
    <property type="entry name" value="SAM-dependent_MTases_sf"/>
</dbReference>
<dbReference type="eggNOG" id="KOG1271">
    <property type="taxonomic scope" value="Eukaryota"/>
</dbReference>
<gene>
    <name evidence="5" type="primary">EFM4</name>
    <name evidence="7" type="ORF">EPUS_08233</name>
</gene>
<dbReference type="SUPFAM" id="SSF53335">
    <property type="entry name" value="S-adenosyl-L-methionine-dependent methyltransferases"/>
    <property type="match status" value="1"/>
</dbReference>
<dbReference type="Pfam" id="PF13847">
    <property type="entry name" value="Methyltransf_31"/>
    <property type="match status" value="1"/>
</dbReference>
<comment type="subcellular location">
    <subcellularLocation>
        <location evidence="5">Cytoplasm</location>
    </subcellularLocation>
</comment>
<keyword evidence="8" id="KW-1185">Reference proteome</keyword>
<dbReference type="AlphaFoldDB" id="U1G3N3"/>
<organism evidence="7 8">
    <name type="scientific">Endocarpon pusillum (strain Z07020 / HMAS-L-300199)</name>
    <name type="common">Lichen-forming fungus</name>
    <dbReference type="NCBI Taxonomy" id="1263415"/>
    <lineage>
        <taxon>Eukaryota</taxon>
        <taxon>Fungi</taxon>
        <taxon>Dikarya</taxon>
        <taxon>Ascomycota</taxon>
        <taxon>Pezizomycotina</taxon>
        <taxon>Eurotiomycetes</taxon>
        <taxon>Chaetothyriomycetidae</taxon>
        <taxon>Verrucariales</taxon>
        <taxon>Verrucariaceae</taxon>
        <taxon>Endocarpon</taxon>
    </lineage>
</organism>
<dbReference type="GO" id="GO:0016192">
    <property type="term" value="P:vesicle-mediated transport"/>
    <property type="evidence" value="ECO:0007669"/>
    <property type="project" value="UniProtKB-UniRule"/>
</dbReference>
<dbReference type="PANTHER" id="PTHR12843">
    <property type="entry name" value="PROTEIN-LYSINE N-METHYLTRANSFERASE METTL10"/>
    <property type="match status" value="1"/>
</dbReference>
<dbReference type="GO" id="GO:0005737">
    <property type="term" value="C:cytoplasm"/>
    <property type="evidence" value="ECO:0007669"/>
    <property type="project" value="UniProtKB-SubCell"/>
</dbReference>
<evidence type="ECO:0000256" key="3">
    <source>
        <dbReference type="ARBA" id="ARBA00022679"/>
    </source>
</evidence>
<dbReference type="InterPro" id="IPR026635">
    <property type="entry name" value="Efm4/METTL10"/>
</dbReference>
<dbReference type="EMBL" id="KE721162">
    <property type="protein sequence ID" value="ERF71917.1"/>
    <property type="molecule type" value="Genomic_DNA"/>
</dbReference>
<reference evidence="8" key="1">
    <citation type="journal article" date="2014" name="BMC Genomics">
        <title>Genome characteristics reveal the impact of lichenization on lichen-forming fungus Endocarpon pusillum Hedwig (Verrucariales, Ascomycota).</title>
        <authorList>
            <person name="Wang Y.-Y."/>
            <person name="Liu B."/>
            <person name="Zhang X.-Y."/>
            <person name="Zhou Q.-M."/>
            <person name="Zhang T."/>
            <person name="Li H."/>
            <person name="Yu Y.-F."/>
            <person name="Zhang X.-L."/>
            <person name="Hao X.-Y."/>
            <person name="Wang M."/>
            <person name="Wang L."/>
            <person name="Wei J.-C."/>
        </authorList>
    </citation>
    <scope>NUCLEOTIDE SEQUENCE [LARGE SCALE GENOMIC DNA]</scope>
    <source>
        <strain evidence="8">Z07020 / HMAS-L-300199</strain>
    </source>
</reference>
<comment type="similarity">
    <text evidence="5">Belongs to the class I-like SAM-binding methyltransferase superfamily. EFM4 family.</text>
</comment>
<dbReference type="GO" id="GO:0032259">
    <property type="term" value="P:methylation"/>
    <property type="evidence" value="ECO:0007669"/>
    <property type="project" value="UniProtKB-KW"/>
</dbReference>
<evidence type="ECO:0000256" key="2">
    <source>
        <dbReference type="ARBA" id="ARBA00022603"/>
    </source>
</evidence>
<comment type="function">
    <text evidence="5">S-adenosyl-L-methionine-dependent protein-lysine N-methyltransferase that mono- and dimethylates elongation factor 1-alpha at 'Lys-316'. May play a role in intracellular transport.</text>
</comment>